<organism evidence="3 4">
    <name type="scientific">Caenorhabditis nigoni</name>
    <dbReference type="NCBI Taxonomy" id="1611254"/>
    <lineage>
        <taxon>Eukaryota</taxon>
        <taxon>Metazoa</taxon>
        <taxon>Ecdysozoa</taxon>
        <taxon>Nematoda</taxon>
        <taxon>Chromadorea</taxon>
        <taxon>Rhabditida</taxon>
        <taxon>Rhabditina</taxon>
        <taxon>Rhabditomorpha</taxon>
        <taxon>Rhabditoidea</taxon>
        <taxon>Rhabditidae</taxon>
        <taxon>Peloderinae</taxon>
        <taxon>Caenorhabditis</taxon>
    </lineage>
</organism>
<feature type="coiled-coil region" evidence="1">
    <location>
        <begin position="236"/>
        <end position="263"/>
    </location>
</feature>
<protein>
    <submittedName>
        <fullName evidence="3">Uncharacterized protein</fullName>
    </submittedName>
</protein>
<dbReference type="EMBL" id="PDUG01000006">
    <property type="protein sequence ID" value="PIC18822.1"/>
    <property type="molecule type" value="Genomic_DNA"/>
</dbReference>
<feature type="compositionally biased region" description="Acidic residues" evidence="2">
    <location>
        <begin position="81"/>
        <end position="103"/>
    </location>
</feature>
<gene>
    <name evidence="3" type="primary">Cnig_chr_X.g24578</name>
    <name evidence="3" type="ORF">B9Z55_024578</name>
</gene>
<feature type="region of interest" description="Disordered" evidence="2">
    <location>
        <begin position="302"/>
        <end position="347"/>
    </location>
</feature>
<feature type="region of interest" description="Disordered" evidence="2">
    <location>
        <begin position="81"/>
        <end position="110"/>
    </location>
</feature>
<name>A0A2G5SV39_9PELO</name>
<dbReference type="OrthoDB" id="10392643at2759"/>
<keyword evidence="4" id="KW-1185">Reference proteome</keyword>
<sequence length="393" mass="45100">MFEQQWKKSNGKSEKVLLSKLDGNDEEESLLVESDEENRVSECKQLDYAVFEFTDEGCALCEPIKEVAEEVVDEVADVVADEVADEDSDEVTDEEHETSESEDSASVKESVYSIDSEVSRLEKLRSESGDSEPMVEGPGIESFLQASRLLKFFEGKNFKEFTGHLQNIRETHQKIVAFGKIYNDDFRFEYVEIGIIDHMITIVAEDVARRAGDEDFIRMKRLFKRLKRIYDRIDTVVELNKEIEEKLNNLLLLKNKLKRQAETLGLHYLCNFLDTKFDELTLLDEENEYQEDAVRDYILHASNNSDNKSDSGESDASDPFSDPADYVQSNTGMFGPRVNEPENDFDLSELEGENNGWYMQKWTVEQDCSSDAFSYSDDDFDEVSIDGIRSTFV</sequence>
<reference evidence="4" key="1">
    <citation type="submission" date="2017-10" db="EMBL/GenBank/DDBJ databases">
        <title>Rapid genome shrinkage in a self-fertile nematode reveals novel sperm competition proteins.</title>
        <authorList>
            <person name="Yin D."/>
            <person name="Schwarz E.M."/>
            <person name="Thomas C.G."/>
            <person name="Felde R.L."/>
            <person name="Korf I.F."/>
            <person name="Cutter A.D."/>
            <person name="Schartner C.M."/>
            <person name="Ralston E.J."/>
            <person name="Meyer B.J."/>
            <person name="Haag E.S."/>
        </authorList>
    </citation>
    <scope>NUCLEOTIDE SEQUENCE [LARGE SCALE GENOMIC DNA]</scope>
    <source>
        <strain evidence="4">JU1422</strain>
    </source>
</reference>
<comment type="caution">
    <text evidence="3">The sequence shown here is derived from an EMBL/GenBank/DDBJ whole genome shotgun (WGS) entry which is preliminary data.</text>
</comment>
<evidence type="ECO:0000256" key="1">
    <source>
        <dbReference type="SAM" id="Coils"/>
    </source>
</evidence>
<dbReference type="AlphaFoldDB" id="A0A2G5SV39"/>
<proteinExistence type="predicted"/>
<accession>A0A2G5SV39</accession>
<evidence type="ECO:0000313" key="4">
    <source>
        <dbReference type="Proteomes" id="UP000230233"/>
    </source>
</evidence>
<dbReference type="Proteomes" id="UP000230233">
    <property type="component" value="Chromosome X"/>
</dbReference>
<keyword evidence="1" id="KW-0175">Coiled coil</keyword>
<evidence type="ECO:0000313" key="3">
    <source>
        <dbReference type="EMBL" id="PIC18822.1"/>
    </source>
</evidence>
<evidence type="ECO:0000256" key="2">
    <source>
        <dbReference type="SAM" id="MobiDB-lite"/>
    </source>
</evidence>